<gene>
    <name evidence="1" type="ORF">F4821DRAFT_240547</name>
</gene>
<evidence type="ECO:0000313" key="1">
    <source>
        <dbReference type="EMBL" id="KAI6085409.1"/>
    </source>
</evidence>
<sequence>MESFALAAQHAGAINHIHTIRFDPSTTAAIREARIMLTVVVAGWVVIQGLKTLYRRNV</sequence>
<protein>
    <submittedName>
        <fullName evidence="1">Uncharacterized protein</fullName>
    </submittedName>
</protein>
<evidence type="ECO:0000313" key="2">
    <source>
        <dbReference type="Proteomes" id="UP001497680"/>
    </source>
</evidence>
<keyword evidence="2" id="KW-1185">Reference proteome</keyword>
<dbReference type="EMBL" id="MU394325">
    <property type="protein sequence ID" value="KAI6085409.1"/>
    <property type="molecule type" value="Genomic_DNA"/>
</dbReference>
<dbReference type="Proteomes" id="UP001497680">
    <property type="component" value="Unassembled WGS sequence"/>
</dbReference>
<accession>A0ACC0CYD3</accession>
<name>A0ACC0CYD3_9PEZI</name>
<proteinExistence type="predicted"/>
<comment type="caution">
    <text evidence="1">The sequence shown here is derived from an EMBL/GenBank/DDBJ whole genome shotgun (WGS) entry which is preliminary data.</text>
</comment>
<reference evidence="1 2" key="1">
    <citation type="journal article" date="2022" name="New Phytol.">
        <title>Ecological generalism drives hyperdiversity of secondary metabolite gene clusters in xylarialean endophytes.</title>
        <authorList>
            <person name="Franco M.E.E."/>
            <person name="Wisecaver J.H."/>
            <person name="Arnold A.E."/>
            <person name="Ju Y.M."/>
            <person name="Slot J.C."/>
            <person name="Ahrendt S."/>
            <person name="Moore L.P."/>
            <person name="Eastman K.E."/>
            <person name="Scott K."/>
            <person name="Konkel Z."/>
            <person name="Mondo S.J."/>
            <person name="Kuo A."/>
            <person name="Hayes R.D."/>
            <person name="Haridas S."/>
            <person name="Andreopoulos B."/>
            <person name="Riley R."/>
            <person name="LaButti K."/>
            <person name="Pangilinan J."/>
            <person name="Lipzen A."/>
            <person name="Amirebrahimi M."/>
            <person name="Yan J."/>
            <person name="Adam C."/>
            <person name="Keymanesh K."/>
            <person name="Ng V."/>
            <person name="Louie K."/>
            <person name="Northen T."/>
            <person name="Drula E."/>
            <person name="Henrissat B."/>
            <person name="Hsieh H.M."/>
            <person name="Youens-Clark K."/>
            <person name="Lutzoni F."/>
            <person name="Miadlikowska J."/>
            <person name="Eastwood D.C."/>
            <person name="Hamelin R.C."/>
            <person name="Grigoriev I.V."/>
            <person name="U'Ren J.M."/>
        </authorList>
    </citation>
    <scope>NUCLEOTIDE SEQUENCE [LARGE SCALE GENOMIC DNA]</scope>
    <source>
        <strain evidence="1 2">ER1909</strain>
    </source>
</reference>
<organism evidence="1 2">
    <name type="scientific">Hypoxylon rubiginosum</name>
    <dbReference type="NCBI Taxonomy" id="110542"/>
    <lineage>
        <taxon>Eukaryota</taxon>
        <taxon>Fungi</taxon>
        <taxon>Dikarya</taxon>
        <taxon>Ascomycota</taxon>
        <taxon>Pezizomycotina</taxon>
        <taxon>Sordariomycetes</taxon>
        <taxon>Xylariomycetidae</taxon>
        <taxon>Xylariales</taxon>
        <taxon>Hypoxylaceae</taxon>
        <taxon>Hypoxylon</taxon>
    </lineage>
</organism>